<gene>
    <name evidence="2" type="ORF">OGAPHI_006106</name>
</gene>
<name>A0A9P8NYP6_9ASCO</name>
<dbReference type="EMBL" id="JAEUBE010000414">
    <property type="protein sequence ID" value="KAH3661927.1"/>
    <property type="molecule type" value="Genomic_DNA"/>
</dbReference>
<dbReference type="Proteomes" id="UP000769157">
    <property type="component" value="Unassembled WGS sequence"/>
</dbReference>
<reference evidence="2" key="2">
    <citation type="submission" date="2021-01" db="EMBL/GenBank/DDBJ databases">
        <authorList>
            <person name="Schikora-Tamarit M.A."/>
        </authorList>
    </citation>
    <scope>NUCLEOTIDE SEQUENCE</scope>
    <source>
        <strain evidence="2">CBS6075</strain>
    </source>
</reference>
<accession>A0A9P8NYP6</accession>
<dbReference type="OrthoDB" id="3990649at2759"/>
<protein>
    <submittedName>
        <fullName evidence="2">Uncharacterized protein</fullName>
    </submittedName>
</protein>
<keyword evidence="3" id="KW-1185">Reference proteome</keyword>
<organism evidence="2 3">
    <name type="scientific">Ogataea philodendri</name>
    <dbReference type="NCBI Taxonomy" id="1378263"/>
    <lineage>
        <taxon>Eukaryota</taxon>
        <taxon>Fungi</taxon>
        <taxon>Dikarya</taxon>
        <taxon>Ascomycota</taxon>
        <taxon>Saccharomycotina</taxon>
        <taxon>Pichiomycetes</taxon>
        <taxon>Pichiales</taxon>
        <taxon>Pichiaceae</taxon>
        <taxon>Ogataea</taxon>
    </lineage>
</organism>
<evidence type="ECO:0000313" key="3">
    <source>
        <dbReference type="Proteomes" id="UP000769157"/>
    </source>
</evidence>
<evidence type="ECO:0000256" key="1">
    <source>
        <dbReference type="SAM" id="MobiDB-lite"/>
    </source>
</evidence>
<comment type="caution">
    <text evidence="2">The sequence shown here is derived from an EMBL/GenBank/DDBJ whole genome shotgun (WGS) entry which is preliminary data.</text>
</comment>
<feature type="region of interest" description="Disordered" evidence="1">
    <location>
        <begin position="30"/>
        <end position="71"/>
    </location>
</feature>
<sequence length="215" mass="24003">MSAPKSLVLMTEDTPKELPHYALPTYASIRKSKTNSPLSERPKTVRATGLGQEQGTRLGSPRTSFSQENKTSAARSGLWNLFRKVSDRSQELVSGDENDQENAGPTDLKDRIFTTIAPKRPARLKPLSLFEAYAQKNPDVIEVADSLAKQAQTEIDQSENTHFGAATPSKDRNRYFVAPEVLFKSVGNRSMIPVAEHLDLLHNYSLLWDRVHLGR</sequence>
<feature type="compositionally biased region" description="Polar residues" evidence="1">
    <location>
        <begin position="51"/>
        <end position="71"/>
    </location>
</feature>
<dbReference type="RefSeq" id="XP_046059031.1">
    <property type="nucleotide sequence ID" value="XM_046207360.1"/>
</dbReference>
<proteinExistence type="predicted"/>
<dbReference type="GeneID" id="70238070"/>
<evidence type="ECO:0000313" key="2">
    <source>
        <dbReference type="EMBL" id="KAH3661927.1"/>
    </source>
</evidence>
<dbReference type="AlphaFoldDB" id="A0A9P8NYP6"/>
<reference evidence="2" key="1">
    <citation type="journal article" date="2021" name="Open Biol.">
        <title>Shared evolutionary footprints suggest mitochondrial oxidative damage underlies multiple complex I losses in fungi.</title>
        <authorList>
            <person name="Schikora-Tamarit M.A."/>
            <person name="Marcet-Houben M."/>
            <person name="Nosek J."/>
            <person name="Gabaldon T."/>
        </authorList>
    </citation>
    <scope>NUCLEOTIDE SEQUENCE</scope>
    <source>
        <strain evidence="2">CBS6075</strain>
    </source>
</reference>